<dbReference type="HOGENOM" id="CLU_2108305_0_0_1"/>
<sequence length="115" mass="12876">MRGFGGMESRQELLRFVLQVNRIRKSGFDGYTKHHRGAELMKGSGGCGNPQVNDGRMIEEESIRLGAREISAGVGQWRRSPELRGSVREYVACNKIPEGRIIDKLYSPAITVQRA</sequence>
<dbReference type="EMBL" id="DS990636">
    <property type="protein sequence ID" value="EGC40989.1"/>
    <property type="molecule type" value="Genomic_DNA"/>
</dbReference>
<protein>
    <submittedName>
        <fullName evidence="1">Predicted protein</fullName>
    </submittedName>
</protein>
<proteinExistence type="predicted"/>
<dbReference type="AlphaFoldDB" id="F0U8Y7"/>
<name>F0U8Y7_AJEC8</name>
<dbReference type="Proteomes" id="UP000008142">
    <property type="component" value="Unassembled WGS sequence"/>
</dbReference>
<organism evidence="2">
    <name type="scientific">Ajellomyces capsulatus (strain H88)</name>
    <name type="common">Darling's disease fungus</name>
    <name type="synonym">Histoplasma capsulatum</name>
    <dbReference type="NCBI Taxonomy" id="544711"/>
    <lineage>
        <taxon>Eukaryota</taxon>
        <taxon>Fungi</taxon>
        <taxon>Dikarya</taxon>
        <taxon>Ascomycota</taxon>
        <taxon>Pezizomycotina</taxon>
        <taxon>Eurotiomycetes</taxon>
        <taxon>Eurotiomycetidae</taxon>
        <taxon>Onygenales</taxon>
        <taxon>Ajellomycetaceae</taxon>
        <taxon>Histoplasma</taxon>
    </lineage>
</organism>
<accession>F0U8Y7</accession>
<evidence type="ECO:0000313" key="1">
    <source>
        <dbReference type="EMBL" id="EGC40989.1"/>
    </source>
</evidence>
<gene>
    <name evidence="1" type="ORF">HCEG_00351</name>
</gene>
<reference evidence="2" key="1">
    <citation type="submission" date="2008-07" db="EMBL/GenBank/DDBJ databases">
        <title>Annotation of Ajellomyces capsulatus strain H88.</title>
        <authorList>
            <person name="Champion M."/>
            <person name="Cuomo C."/>
            <person name="Ma L.-J."/>
            <person name="Henn M.R."/>
            <person name="Sil A."/>
            <person name="Goldman B."/>
            <person name="Young S.K."/>
            <person name="Kodira C.D."/>
            <person name="Zeng Q."/>
            <person name="Koehrsen M."/>
            <person name="Alvarado L."/>
            <person name="Berlin A."/>
            <person name="Borenstein D."/>
            <person name="Chen Z."/>
            <person name="Engels R."/>
            <person name="Freedman E."/>
            <person name="Gellesch M."/>
            <person name="Goldberg J."/>
            <person name="Griggs A."/>
            <person name="Gujja S."/>
            <person name="Heiman D."/>
            <person name="Hepburn T."/>
            <person name="Howarth C."/>
            <person name="Jen D."/>
            <person name="Larson L."/>
            <person name="Lewis B."/>
            <person name="Mehta T."/>
            <person name="Park D."/>
            <person name="Pearson M."/>
            <person name="Roberts A."/>
            <person name="Saif S."/>
            <person name="Shea T."/>
            <person name="Shenoy N."/>
            <person name="Sisk P."/>
            <person name="Stolte C."/>
            <person name="Sykes S."/>
            <person name="Walk T."/>
            <person name="White J."/>
            <person name="Yandava C."/>
            <person name="Klein B."/>
            <person name="McEwen J.G."/>
            <person name="Puccia R."/>
            <person name="Goldman G.H."/>
            <person name="Felipe M.S."/>
            <person name="Nino-Vega G."/>
            <person name="San-Blas G."/>
            <person name="Taylor J."/>
            <person name="Mendoza L."/>
            <person name="Galagan J."/>
            <person name="Nusbaum C."/>
            <person name="Birren B."/>
        </authorList>
    </citation>
    <scope>NUCLEOTIDE SEQUENCE [LARGE SCALE GENOMIC DNA]</scope>
    <source>
        <strain evidence="2">H88</strain>
    </source>
</reference>
<evidence type="ECO:0000313" key="2">
    <source>
        <dbReference type="Proteomes" id="UP000008142"/>
    </source>
</evidence>